<name>A0ABD2FMU9_PAGBO</name>
<evidence type="ECO:0000313" key="2">
    <source>
        <dbReference type="EMBL" id="KAL3043084.1"/>
    </source>
</evidence>
<sequence>MKVLLLLLSLCFASGDHHDNPAIAMTMGKAPGAASVSDRQPGQEVKQEVRQEVVDLLTQLLDVQKEIAKNQNQVVQLLGMLGTQGEQQILDLQNVARHQSLLVENHQALLLQTSRISTALHDLKRPVAPPITAPSQ</sequence>
<accession>A0ABD2FMU9</accession>
<reference evidence="2 3" key="2">
    <citation type="journal article" date="2024" name="G3 (Bethesda)">
        <title>The genome of the cryopelagic Antarctic bald notothen, Trematomus borchgrevinki.</title>
        <authorList>
            <person name="Rayamajhi N."/>
            <person name="Rivera-Colon A.G."/>
            <person name="Minhas B.F."/>
            <person name="Cheng C.C."/>
            <person name="Catchen J.M."/>
        </authorList>
    </citation>
    <scope>NUCLEOTIDE SEQUENCE [LARGE SCALE GENOMIC DNA]</scope>
    <source>
        <strain evidence="2">AGRC-2024</strain>
    </source>
</reference>
<protein>
    <submittedName>
        <fullName evidence="2">Uncharacterized protein</fullName>
    </submittedName>
</protein>
<evidence type="ECO:0000256" key="1">
    <source>
        <dbReference type="SAM" id="SignalP"/>
    </source>
</evidence>
<keyword evidence="3" id="KW-1185">Reference proteome</keyword>
<comment type="caution">
    <text evidence="2">The sequence shown here is derived from an EMBL/GenBank/DDBJ whole genome shotgun (WGS) entry which is preliminary data.</text>
</comment>
<feature type="chain" id="PRO_5044760492" evidence="1">
    <location>
        <begin position="16"/>
        <end position="136"/>
    </location>
</feature>
<dbReference type="AlphaFoldDB" id="A0ABD2FMU9"/>
<proteinExistence type="predicted"/>
<reference evidence="2 3" key="1">
    <citation type="journal article" date="2022" name="G3 (Bethesda)">
        <title>Evaluating Illumina-, Nanopore-, and PacBio-based genome assembly strategies with the bald notothen, Trematomus borchgrevinki.</title>
        <authorList>
            <person name="Rayamajhi N."/>
            <person name="Cheng C.C."/>
            <person name="Catchen J.M."/>
        </authorList>
    </citation>
    <scope>NUCLEOTIDE SEQUENCE [LARGE SCALE GENOMIC DNA]</scope>
    <source>
        <strain evidence="2">AGRC-2024</strain>
    </source>
</reference>
<feature type="signal peptide" evidence="1">
    <location>
        <begin position="1"/>
        <end position="15"/>
    </location>
</feature>
<dbReference type="Proteomes" id="UP001619887">
    <property type="component" value="Unassembled WGS sequence"/>
</dbReference>
<keyword evidence="1" id="KW-0732">Signal</keyword>
<dbReference type="EMBL" id="JBIYXZ010002089">
    <property type="protein sequence ID" value="KAL3043084.1"/>
    <property type="molecule type" value="Genomic_DNA"/>
</dbReference>
<gene>
    <name evidence="2" type="ORF">OYC64_020905</name>
</gene>
<organism evidence="2 3">
    <name type="scientific">Pagothenia borchgrevinki</name>
    <name type="common">Bald rockcod</name>
    <name type="synonym">Trematomus borchgrevinki</name>
    <dbReference type="NCBI Taxonomy" id="8213"/>
    <lineage>
        <taxon>Eukaryota</taxon>
        <taxon>Metazoa</taxon>
        <taxon>Chordata</taxon>
        <taxon>Craniata</taxon>
        <taxon>Vertebrata</taxon>
        <taxon>Euteleostomi</taxon>
        <taxon>Actinopterygii</taxon>
        <taxon>Neopterygii</taxon>
        <taxon>Teleostei</taxon>
        <taxon>Neoteleostei</taxon>
        <taxon>Acanthomorphata</taxon>
        <taxon>Eupercaria</taxon>
        <taxon>Perciformes</taxon>
        <taxon>Notothenioidei</taxon>
        <taxon>Nototheniidae</taxon>
        <taxon>Pagothenia</taxon>
    </lineage>
</organism>
<evidence type="ECO:0000313" key="3">
    <source>
        <dbReference type="Proteomes" id="UP001619887"/>
    </source>
</evidence>